<evidence type="ECO:0008006" key="5">
    <source>
        <dbReference type="Google" id="ProtNLM"/>
    </source>
</evidence>
<sequence>MASGHRLAGRALVVARAFTARISSPGLTAAPKDPRRILVAHHLLLGDTLMLTPLLAKLRALHPQAKIILLADPAFVPLYATQPYGVRALPFEPRDTASVSALLRETPVDLAIVPGDNRFSWLAAAMGARHIVAHAGDRPASKNWFIDDLRPYPSTPSAWGDMVAALVEGPEPAPFTRGDWPAPEARAFDAPTAPYAVLHVGASTSLKRWGPERWAEIARELERRGITPVWSAGAKETALVAECDPEGRYPSFAGKLDLAQLWQLLAGATVLLSPDTGVAHLGRLAFVPTVTLYGPGSSVIVGRGRFWRDTPGRDVTIDPFACRDQKILFRREIEWVRRCGRSLAECPEPRCMQALTPQAVLEAMGAVASGRR</sequence>
<dbReference type="Gene3D" id="3.40.50.2000">
    <property type="entry name" value="Glycogen Phosphorylase B"/>
    <property type="match status" value="2"/>
</dbReference>
<dbReference type="RefSeq" id="WP_171164570.1">
    <property type="nucleotide sequence ID" value="NZ_CP053073.1"/>
</dbReference>
<dbReference type="GO" id="GO:0009244">
    <property type="term" value="P:lipopolysaccharide core region biosynthetic process"/>
    <property type="evidence" value="ECO:0007669"/>
    <property type="project" value="TreeGrafter"/>
</dbReference>
<gene>
    <name evidence="3" type="ORF">DSM104440_03294</name>
</gene>
<dbReference type="CDD" id="cd03789">
    <property type="entry name" value="GT9_LPS_heptosyltransferase"/>
    <property type="match status" value="1"/>
</dbReference>
<evidence type="ECO:0000256" key="2">
    <source>
        <dbReference type="ARBA" id="ARBA00022679"/>
    </source>
</evidence>
<dbReference type="GO" id="GO:0005829">
    <property type="term" value="C:cytosol"/>
    <property type="evidence" value="ECO:0007669"/>
    <property type="project" value="TreeGrafter"/>
</dbReference>
<dbReference type="AlphaFoldDB" id="A0A6M4H9M6"/>
<reference evidence="3 4" key="1">
    <citation type="submission" date="2020-04" db="EMBL/GenBank/DDBJ databases">
        <title>Usitatibacter rugosus gen. nov., sp. nov. and Usitatibacter palustris sp. nov., novel members of Usitatibacteraceae fam. nov. within the order Nitrosomonadales isolated from soil.</title>
        <authorList>
            <person name="Huber K.J."/>
            <person name="Neumann-Schaal M."/>
            <person name="Geppert A."/>
            <person name="Luckner M."/>
            <person name="Wanner G."/>
            <person name="Overmann J."/>
        </authorList>
    </citation>
    <scope>NUCLEOTIDE SEQUENCE [LARGE SCALE GENOMIC DNA]</scope>
    <source>
        <strain evidence="3 4">Swamp67</strain>
    </source>
</reference>
<dbReference type="PANTHER" id="PTHR30160">
    <property type="entry name" value="TETRAACYLDISACCHARIDE 4'-KINASE-RELATED"/>
    <property type="match status" value="1"/>
</dbReference>
<name>A0A6M4H9M6_9PROT</name>
<proteinExistence type="predicted"/>
<keyword evidence="2" id="KW-0808">Transferase</keyword>
<dbReference type="Proteomes" id="UP000503096">
    <property type="component" value="Chromosome"/>
</dbReference>
<dbReference type="KEGG" id="upl:DSM104440_03294"/>
<dbReference type="InterPro" id="IPR051199">
    <property type="entry name" value="LPS_LOS_Heptosyltrfase"/>
</dbReference>
<dbReference type="InterPro" id="IPR002201">
    <property type="entry name" value="Glyco_trans_9"/>
</dbReference>
<dbReference type="EMBL" id="CP053073">
    <property type="protein sequence ID" value="QJR16459.1"/>
    <property type="molecule type" value="Genomic_DNA"/>
</dbReference>
<dbReference type="Pfam" id="PF01075">
    <property type="entry name" value="Glyco_transf_9"/>
    <property type="match status" value="1"/>
</dbReference>
<evidence type="ECO:0000313" key="3">
    <source>
        <dbReference type="EMBL" id="QJR16459.1"/>
    </source>
</evidence>
<evidence type="ECO:0000256" key="1">
    <source>
        <dbReference type="ARBA" id="ARBA00022676"/>
    </source>
</evidence>
<dbReference type="SUPFAM" id="SSF53756">
    <property type="entry name" value="UDP-Glycosyltransferase/glycogen phosphorylase"/>
    <property type="match status" value="1"/>
</dbReference>
<keyword evidence="4" id="KW-1185">Reference proteome</keyword>
<accession>A0A6M4H9M6</accession>
<dbReference type="PANTHER" id="PTHR30160:SF1">
    <property type="entry name" value="LIPOPOLYSACCHARIDE 1,2-N-ACETYLGLUCOSAMINETRANSFERASE-RELATED"/>
    <property type="match status" value="1"/>
</dbReference>
<organism evidence="3 4">
    <name type="scientific">Usitatibacter palustris</name>
    <dbReference type="NCBI Taxonomy" id="2732487"/>
    <lineage>
        <taxon>Bacteria</taxon>
        <taxon>Pseudomonadati</taxon>
        <taxon>Pseudomonadota</taxon>
        <taxon>Betaproteobacteria</taxon>
        <taxon>Nitrosomonadales</taxon>
        <taxon>Usitatibacteraceae</taxon>
        <taxon>Usitatibacter</taxon>
    </lineage>
</organism>
<dbReference type="InParanoid" id="A0A6M4H9M6"/>
<protein>
    <recommendedName>
        <fullName evidence="5">ADP-heptose:LPS heptosyltransferase</fullName>
    </recommendedName>
</protein>
<evidence type="ECO:0000313" key="4">
    <source>
        <dbReference type="Proteomes" id="UP000503096"/>
    </source>
</evidence>
<keyword evidence="1" id="KW-0328">Glycosyltransferase</keyword>
<dbReference type="GO" id="GO:0008713">
    <property type="term" value="F:ADP-heptose-lipopolysaccharide heptosyltransferase activity"/>
    <property type="evidence" value="ECO:0007669"/>
    <property type="project" value="TreeGrafter"/>
</dbReference>